<accession>A0A1M5YPF1</accession>
<dbReference type="AlphaFoldDB" id="A0A1M5YPF1"/>
<reference evidence="1 2" key="1">
    <citation type="submission" date="2016-11" db="EMBL/GenBank/DDBJ databases">
        <authorList>
            <person name="Jaros S."/>
            <person name="Januszkiewicz K."/>
            <person name="Wedrychowicz H."/>
        </authorList>
    </citation>
    <scope>NUCLEOTIDE SEQUENCE [LARGE SCALE GENOMIC DNA]</scope>
    <source>
        <strain evidence="1 2">DSM 3089</strain>
    </source>
</reference>
<sequence length="93" mass="11415">MKRINKKQVAEVLRVHTKSLSRWDNEKIKYELSKVCYKVTNIVKEDRCVYFYVEYKGYYQSNDEHLEEVFKVKNIQDFKIYAKRKARSIEKKK</sequence>
<evidence type="ECO:0000313" key="1">
    <source>
        <dbReference type="EMBL" id="SHI13748.1"/>
    </source>
</evidence>
<dbReference type="Proteomes" id="UP000184526">
    <property type="component" value="Unassembled WGS sequence"/>
</dbReference>
<proteinExistence type="predicted"/>
<evidence type="ECO:0000313" key="2">
    <source>
        <dbReference type="Proteomes" id="UP000184526"/>
    </source>
</evidence>
<dbReference type="OrthoDB" id="9831140at2"/>
<name>A0A1M5YPF1_9CLOT</name>
<protein>
    <submittedName>
        <fullName evidence="1">Uncharacterized protein</fullName>
    </submittedName>
</protein>
<keyword evidence="2" id="KW-1185">Reference proteome</keyword>
<gene>
    <name evidence="1" type="ORF">SAMN02745196_03125</name>
</gene>
<dbReference type="EMBL" id="FQXP01000028">
    <property type="protein sequence ID" value="SHI13748.1"/>
    <property type="molecule type" value="Genomic_DNA"/>
</dbReference>
<organism evidence="1 2">
    <name type="scientific">Clostridium collagenovorans DSM 3089</name>
    <dbReference type="NCBI Taxonomy" id="1121306"/>
    <lineage>
        <taxon>Bacteria</taxon>
        <taxon>Bacillati</taxon>
        <taxon>Bacillota</taxon>
        <taxon>Clostridia</taxon>
        <taxon>Eubacteriales</taxon>
        <taxon>Clostridiaceae</taxon>
        <taxon>Clostridium</taxon>
    </lineage>
</organism>
<dbReference type="RefSeq" id="WP_072832890.1">
    <property type="nucleotide sequence ID" value="NZ_FQXP01000028.1"/>
</dbReference>